<protein>
    <submittedName>
        <fullName evidence="1">Uncharacterized protein</fullName>
    </submittedName>
</protein>
<gene>
    <name evidence="1" type="ORF">MNBD_GAMMA06-2253</name>
</gene>
<sequence length="87" mass="10071">MTYPIIELSADVPEQLEQLGTKTKFWYHDSDGRRMLFKEGRPNTGENWAEKICCELCRKLGLPHAEYELAVWKDGRKGVVSPMFVPK</sequence>
<organism evidence="1">
    <name type="scientific">hydrothermal vent metagenome</name>
    <dbReference type="NCBI Taxonomy" id="652676"/>
    <lineage>
        <taxon>unclassified sequences</taxon>
        <taxon>metagenomes</taxon>
        <taxon>ecological metagenomes</taxon>
    </lineage>
</organism>
<accession>A0A3B0W3Q9</accession>
<reference evidence="1" key="1">
    <citation type="submission" date="2018-06" db="EMBL/GenBank/DDBJ databases">
        <authorList>
            <person name="Zhirakovskaya E."/>
        </authorList>
    </citation>
    <scope>NUCLEOTIDE SEQUENCE</scope>
</reference>
<name>A0A3B0W3Q9_9ZZZZ</name>
<evidence type="ECO:0000313" key="1">
    <source>
        <dbReference type="EMBL" id="VAW50508.1"/>
    </source>
</evidence>
<dbReference type="AlphaFoldDB" id="A0A3B0W3Q9"/>
<proteinExistence type="predicted"/>
<feature type="non-terminal residue" evidence="1">
    <location>
        <position position="87"/>
    </location>
</feature>
<dbReference type="EMBL" id="UOFD01000015">
    <property type="protein sequence ID" value="VAW50508.1"/>
    <property type="molecule type" value="Genomic_DNA"/>
</dbReference>